<proteinExistence type="predicted"/>
<comment type="caution">
    <text evidence="2">The sequence shown here is derived from an EMBL/GenBank/DDBJ whole genome shotgun (WGS) entry which is preliminary data.</text>
</comment>
<evidence type="ECO:0000313" key="2">
    <source>
        <dbReference type="EMBL" id="MBC9812790.1"/>
    </source>
</evidence>
<keyword evidence="3" id="KW-1185">Reference proteome</keyword>
<sequence>MKVHYKQSMGIMMIISGIIIFGLNMYLMTISSRMPIQLFLGIFFIIIGAFYFKRPMFELRENEIVLFNAFGMVVKRYPFNSMEELIIVDNKIYIENGSSRKRVRLSSFSANKSEWDQFIALIKKRSFHSSSDLIDDVKF</sequence>
<evidence type="ECO:0000313" key="3">
    <source>
        <dbReference type="Proteomes" id="UP000652681"/>
    </source>
</evidence>
<protein>
    <submittedName>
        <fullName evidence="2">Uncharacterized protein</fullName>
    </submittedName>
</protein>
<accession>A0A8J6U2D5</accession>
<reference evidence="2" key="1">
    <citation type="submission" date="2020-09" db="EMBL/GenBank/DDBJ databases">
        <title>Taishania pollutisoli gen. nov., sp. nov., Isolated from Tetrabromobisphenol A-Contaminated Soil.</title>
        <authorList>
            <person name="Chen Q."/>
        </authorList>
    </citation>
    <scope>NUCLEOTIDE SEQUENCE</scope>
    <source>
        <strain evidence="2">CZZ-1</strain>
    </source>
</reference>
<dbReference type="Proteomes" id="UP000652681">
    <property type="component" value="Unassembled WGS sequence"/>
</dbReference>
<keyword evidence="1" id="KW-1133">Transmembrane helix</keyword>
<organism evidence="2 3">
    <name type="scientific">Taishania pollutisoli</name>
    <dbReference type="NCBI Taxonomy" id="2766479"/>
    <lineage>
        <taxon>Bacteria</taxon>
        <taxon>Pseudomonadati</taxon>
        <taxon>Bacteroidota</taxon>
        <taxon>Flavobacteriia</taxon>
        <taxon>Flavobacteriales</taxon>
        <taxon>Crocinitomicaceae</taxon>
        <taxon>Taishania</taxon>
    </lineage>
</organism>
<feature type="transmembrane region" description="Helical" evidence="1">
    <location>
        <begin position="34"/>
        <end position="52"/>
    </location>
</feature>
<dbReference type="EMBL" id="JACVEL010000006">
    <property type="protein sequence ID" value="MBC9812790.1"/>
    <property type="molecule type" value="Genomic_DNA"/>
</dbReference>
<dbReference type="AlphaFoldDB" id="A0A8J6U2D5"/>
<keyword evidence="1" id="KW-0472">Membrane</keyword>
<evidence type="ECO:0000256" key="1">
    <source>
        <dbReference type="SAM" id="Phobius"/>
    </source>
</evidence>
<gene>
    <name evidence="2" type="ORF">H9Y05_09940</name>
</gene>
<keyword evidence="1" id="KW-0812">Transmembrane</keyword>
<name>A0A8J6U2D5_9FLAO</name>
<feature type="transmembrane region" description="Helical" evidence="1">
    <location>
        <begin position="9"/>
        <end position="28"/>
    </location>
</feature>